<evidence type="ECO:0000313" key="4">
    <source>
        <dbReference type="Proteomes" id="UP001153148"/>
    </source>
</evidence>
<accession>A0ABN7NJP0</accession>
<comment type="caution">
    <text evidence="3">The sequence shown here is derived from an EMBL/GenBank/DDBJ whole genome shotgun (WGS) entry which is preliminary data.</text>
</comment>
<protein>
    <recommendedName>
        <fullName evidence="2">C2 domain-containing protein</fullName>
    </recommendedName>
</protein>
<name>A0ABN7NJP0_TIMPD</name>
<proteinExistence type="predicted"/>
<dbReference type="PANTHER" id="PTHR37412">
    <property type="entry name" value="C2 DOMAIN-CONTAINING PROTEIN 5"/>
    <property type="match status" value="1"/>
</dbReference>
<reference evidence="3" key="1">
    <citation type="submission" date="2021-03" db="EMBL/GenBank/DDBJ databases">
        <authorList>
            <person name="Tran Van P."/>
        </authorList>
    </citation>
    <scope>NUCLEOTIDE SEQUENCE</scope>
</reference>
<dbReference type="PANTHER" id="PTHR37412:SF2">
    <property type="entry name" value="C2 DOMAIN-CONTAINING PROTEIN 5"/>
    <property type="match status" value="1"/>
</dbReference>
<organism evidence="3 4">
    <name type="scientific">Timema podura</name>
    <name type="common">Walking stick</name>
    <dbReference type="NCBI Taxonomy" id="61482"/>
    <lineage>
        <taxon>Eukaryota</taxon>
        <taxon>Metazoa</taxon>
        <taxon>Ecdysozoa</taxon>
        <taxon>Arthropoda</taxon>
        <taxon>Hexapoda</taxon>
        <taxon>Insecta</taxon>
        <taxon>Pterygota</taxon>
        <taxon>Neoptera</taxon>
        <taxon>Polyneoptera</taxon>
        <taxon>Phasmatodea</taxon>
        <taxon>Timematodea</taxon>
        <taxon>Timematoidea</taxon>
        <taxon>Timematidae</taxon>
        <taxon>Timema</taxon>
    </lineage>
</organism>
<keyword evidence="4" id="KW-1185">Reference proteome</keyword>
<evidence type="ECO:0000256" key="1">
    <source>
        <dbReference type="SAM" id="MobiDB-lite"/>
    </source>
</evidence>
<feature type="domain" description="C2" evidence="2">
    <location>
        <begin position="38"/>
        <end position="131"/>
    </location>
</feature>
<dbReference type="Pfam" id="PF23025">
    <property type="entry name" value="YbjQ_2"/>
    <property type="match status" value="1"/>
</dbReference>
<evidence type="ECO:0000259" key="2">
    <source>
        <dbReference type="Pfam" id="PF23025"/>
    </source>
</evidence>
<sequence length="195" mass="21225">MAVAGNSLTGSDRSSTAGTHFRHTPASVRPPMNQESLDMLEYPFLTFIKFPASFIQHLGGTVSSRSVKLLERITNLEEPETRDAWWTEIRMEVRSHARALGCNVVLGYSEHTSICDDVCVLSASGTAAVINLDADGVTGSGQHHTRATTQHLHSRGELMTTSLDRTEFSDTNGKNTPQKNDHSTATVVVSTLTIN</sequence>
<gene>
    <name evidence="3" type="ORF">TPAB3V08_LOCUS1893</name>
</gene>
<feature type="compositionally biased region" description="Polar residues" evidence="1">
    <location>
        <begin position="1"/>
        <end position="18"/>
    </location>
</feature>
<dbReference type="Proteomes" id="UP001153148">
    <property type="component" value="Unassembled WGS sequence"/>
</dbReference>
<dbReference type="InterPro" id="IPR056431">
    <property type="entry name" value="C2CD5_YbjQ-rel_dom"/>
</dbReference>
<dbReference type="EMBL" id="CAJPIN010001822">
    <property type="protein sequence ID" value="CAG2054877.1"/>
    <property type="molecule type" value="Genomic_DNA"/>
</dbReference>
<feature type="region of interest" description="Disordered" evidence="1">
    <location>
        <begin position="1"/>
        <end position="32"/>
    </location>
</feature>
<dbReference type="InterPro" id="IPR038983">
    <property type="entry name" value="C2CD5"/>
</dbReference>
<feature type="non-terminal residue" evidence="3">
    <location>
        <position position="195"/>
    </location>
</feature>
<evidence type="ECO:0000313" key="3">
    <source>
        <dbReference type="EMBL" id="CAG2054877.1"/>
    </source>
</evidence>